<dbReference type="SUPFAM" id="SSF47336">
    <property type="entry name" value="ACP-like"/>
    <property type="match status" value="1"/>
</dbReference>
<dbReference type="EMBL" id="BIFH01000042">
    <property type="protein sequence ID" value="GCE00800.1"/>
    <property type="molecule type" value="Genomic_DNA"/>
</dbReference>
<keyword evidence="2" id="KW-0597">Phosphoprotein</keyword>
<dbReference type="InterPro" id="IPR020806">
    <property type="entry name" value="PKS_PP-bd"/>
</dbReference>
<dbReference type="PROSITE" id="PS50075">
    <property type="entry name" value="CARRIER"/>
    <property type="match status" value="1"/>
</dbReference>
<evidence type="ECO:0000256" key="2">
    <source>
        <dbReference type="ARBA" id="ARBA00022553"/>
    </source>
</evidence>
<dbReference type="GO" id="GO:0017000">
    <property type="term" value="P:antibiotic biosynthetic process"/>
    <property type="evidence" value="ECO:0007669"/>
    <property type="project" value="UniProtKB-ARBA"/>
</dbReference>
<keyword evidence="1" id="KW-0596">Phosphopantetheine</keyword>
<sequence>MYEALKDVLVGDLHVTDTTLRPETTLDDAGLDSLALVELSMVLRQKLGIDISDDELANVGTIEEIADLMSRHAADAR</sequence>
<dbReference type="OrthoDB" id="3693977at2"/>
<feature type="domain" description="Carrier" evidence="3">
    <location>
        <begin position="1"/>
        <end position="73"/>
    </location>
</feature>
<organism evidence="4 5">
    <name type="scientific">Embleya hyalina</name>
    <dbReference type="NCBI Taxonomy" id="516124"/>
    <lineage>
        <taxon>Bacteria</taxon>
        <taxon>Bacillati</taxon>
        <taxon>Actinomycetota</taxon>
        <taxon>Actinomycetes</taxon>
        <taxon>Kitasatosporales</taxon>
        <taxon>Streptomycetaceae</taxon>
        <taxon>Embleya</taxon>
    </lineage>
</organism>
<dbReference type="InterPro" id="IPR036736">
    <property type="entry name" value="ACP-like_sf"/>
</dbReference>
<evidence type="ECO:0000313" key="4">
    <source>
        <dbReference type="EMBL" id="GCE00800.1"/>
    </source>
</evidence>
<dbReference type="RefSeq" id="WP_126642493.1">
    <property type="nucleotide sequence ID" value="NZ_BIFH01000042.1"/>
</dbReference>
<protein>
    <submittedName>
        <fullName evidence="4">Acyl carrier protein</fullName>
    </submittedName>
</protein>
<dbReference type="Proteomes" id="UP000286931">
    <property type="component" value="Unassembled WGS sequence"/>
</dbReference>
<dbReference type="Pfam" id="PF00550">
    <property type="entry name" value="PP-binding"/>
    <property type="match status" value="1"/>
</dbReference>
<evidence type="ECO:0000256" key="1">
    <source>
        <dbReference type="ARBA" id="ARBA00022450"/>
    </source>
</evidence>
<dbReference type="Gene3D" id="1.10.1200.10">
    <property type="entry name" value="ACP-like"/>
    <property type="match status" value="1"/>
</dbReference>
<keyword evidence="5" id="KW-1185">Reference proteome</keyword>
<comment type="caution">
    <text evidence="4">The sequence shown here is derived from an EMBL/GenBank/DDBJ whole genome shotgun (WGS) entry which is preliminary data.</text>
</comment>
<name>A0A401Z1P6_9ACTN</name>
<reference evidence="4 5" key="1">
    <citation type="submission" date="2018-12" db="EMBL/GenBank/DDBJ databases">
        <title>Draft genome sequence of Embleya hyalina NBRC 13850T.</title>
        <authorList>
            <person name="Komaki H."/>
            <person name="Hosoyama A."/>
            <person name="Kimura A."/>
            <person name="Ichikawa N."/>
            <person name="Tamura T."/>
        </authorList>
    </citation>
    <scope>NUCLEOTIDE SEQUENCE [LARGE SCALE GENOMIC DNA]</scope>
    <source>
        <strain evidence="4 5">NBRC 13850</strain>
    </source>
</reference>
<dbReference type="InterPro" id="IPR009081">
    <property type="entry name" value="PP-bd_ACP"/>
</dbReference>
<proteinExistence type="predicted"/>
<evidence type="ECO:0000259" key="3">
    <source>
        <dbReference type="PROSITE" id="PS50075"/>
    </source>
</evidence>
<accession>A0A401Z1P6</accession>
<dbReference type="GO" id="GO:0031177">
    <property type="term" value="F:phosphopantetheine binding"/>
    <property type="evidence" value="ECO:0007669"/>
    <property type="project" value="InterPro"/>
</dbReference>
<dbReference type="AlphaFoldDB" id="A0A401Z1P6"/>
<gene>
    <name evidence="4" type="ORF">EHYA_08526</name>
</gene>
<evidence type="ECO:0000313" key="5">
    <source>
        <dbReference type="Proteomes" id="UP000286931"/>
    </source>
</evidence>
<dbReference type="SMART" id="SM00823">
    <property type="entry name" value="PKS_PP"/>
    <property type="match status" value="1"/>
</dbReference>